<comment type="caution">
    <text evidence="6">Lacks conserved residue(s) required for the propagation of feature annotation.</text>
</comment>
<dbReference type="Proteomes" id="UP000274822">
    <property type="component" value="Unassembled WGS sequence"/>
</dbReference>
<comment type="subcellular location">
    <subcellularLocation>
        <location evidence="1 6">Membrane</location>
        <topology evidence="1 6">Multi-pass membrane protein</topology>
    </subcellularLocation>
</comment>
<evidence type="ECO:0000256" key="3">
    <source>
        <dbReference type="ARBA" id="ARBA00022692"/>
    </source>
</evidence>
<evidence type="ECO:0000256" key="5">
    <source>
        <dbReference type="ARBA" id="ARBA00023136"/>
    </source>
</evidence>
<gene>
    <name evidence="7" type="ORF">BC938DRAFT_477738</name>
</gene>
<evidence type="ECO:0000256" key="6">
    <source>
        <dbReference type="RuleBase" id="RU362006"/>
    </source>
</evidence>
<dbReference type="InterPro" id="IPR004345">
    <property type="entry name" value="TB2_DP1_HVA22"/>
</dbReference>
<proteinExistence type="inferred from homology"/>
<evidence type="ECO:0000256" key="4">
    <source>
        <dbReference type="ARBA" id="ARBA00022989"/>
    </source>
</evidence>
<evidence type="ECO:0000313" key="7">
    <source>
        <dbReference type="EMBL" id="RUS31474.1"/>
    </source>
</evidence>
<protein>
    <recommendedName>
        <fullName evidence="6">Protein YOP1</fullName>
    </recommendedName>
</protein>
<dbReference type="Pfam" id="PF03134">
    <property type="entry name" value="TB2_DP1_HVA22"/>
    <property type="match status" value="1"/>
</dbReference>
<dbReference type="EMBL" id="RBNJ01002919">
    <property type="protein sequence ID" value="RUS31474.1"/>
    <property type="molecule type" value="Genomic_DNA"/>
</dbReference>
<dbReference type="PANTHER" id="PTHR12300:SF161">
    <property type="entry name" value="RECEPTOR EXPRESSION-ENHANCING PROTEIN"/>
    <property type="match status" value="1"/>
</dbReference>
<dbReference type="AlphaFoldDB" id="A0A433QNX4"/>
<sequence>MTRFSRGKKETVFSSSRGSVTKRAWAGLNFVLSVTSGNDLSDHAISDFFFLLHTQPTKLVAFSRHFLYTQPTLHSRLSNLPDMMTTGNVQLFMEPESLSNSTTVGPLSPSTRRLTYWTVFGFIQIIEFFSDVVLYWFPFYYLFKTLLVLWLALPQFRGAEVVYTRFLRPQLLRAAPSVDKAVTQAKQQAAQLAADVNEHQE</sequence>
<dbReference type="PANTHER" id="PTHR12300">
    <property type="entry name" value="HVA22-LIKE PROTEINS"/>
    <property type="match status" value="1"/>
</dbReference>
<accession>A0A433QNX4</accession>
<feature type="transmembrane region" description="Helical" evidence="6">
    <location>
        <begin position="143"/>
        <end position="163"/>
    </location>
</feature>
<name>A0A433QNX4_9FUNG</name>
<keyword evidence="3 6" id="KW-0812">Transmembrane</keyword>
<evidence type="ECO:0000256" key="1">
    <source>
        <dbReference type="ARBA" id="ARBA00004141"/>
    </source>
</evidence>
<evidence type="ECO:0000256" key="2">
    <source>
        <dbReference type="ARBA" id="ARBA00008573"/>
    </source>
</evidence>
<keyword evidence="5 6" id="KW-0472">Membrane</keyword>
<keyword evidence="4 6" id="KW-1133">Transmembrane helix</keyword>
<organism evidence="7 8">
    <name type="scientific">Jimgerdemannia flammicorona</name>
    <dbReference type="NCBI Taxonomy" id="994334"/>
    <lineage>
        <taxon>Eukaryota</taxon>
        <taxon>Fungi</taxon>
        <taxon>Fungi incertae sedis</taxon>
        <taxon>Mucoromycota</taxon>
        <taxon>Mucoromycotina</taxon>
        <taxon>Endogonomycetes</taxon>
        <taxon>Endogonales</taxon>
        <taxon>Endogonaceae</taxon>
        <taxon>Jimgerdemannia</taxon>
    </lineage>
</organism>
<keyword evidence="8" id="KW-1185">Reference proteome</keyword>
<comment type="caution">
    <text evidence="7">The sequence shown here is derived from an EMBL/GenBank/DDBJ whole genome shotgun (WGS) entry which is preliminary data.</text>
</comment>
<dbReference type="GO" id="GO:0016020">
    <property type="term" value="C:membrane"/>
    <property type="evidence" value="ECO:0007669"/>
    <property type="project" value="UniProtKB-SubCell"/>
</dbReference>
<reference evidence="7 8" key="1">
    <citation type="journal article" date="2018" name="New Phytol.">
        <title>Phylogenomics of Endogonaceae and evolution of mycorrhizas within Mucoromycota.</title>
        <authorList>
            <person name="Chang Y."/>
            <person name="Desiro A."/>
            <person name="Na H."/>
            <person name="Sandor L."/>
            <person name="Lipzen A."/>
            <person name="Clum A."/>
            <person name="Barry K."/>
            <person name="Grigoriev I.V."/>
            <person name="Martin F.M."/>
            <person name="Stajich J.E."/>
            <person name="Smith M.E."/>
            <person name="Bonito G."/>
            <person name="Spatafora J.W."/>
        </authorList>
    </citation>
    <scope>NUCLEOTIDE SEQUENCE [LARGE SCALE GENOMIC DNA]</scope>
    <source>
        <strain evidence="7 8">AD002</strain>
    </source>
</reference>
<evidence type="ECO:0000313" key="8">
    <source>
        <dbReference type="Proteomes" id="UP000274822"/>
    </source>
</evidence>
<comment type="similarity">
    <text evidence="2 6">Belongs to the DP1 family.</text>
</comment>